<sequence>MDGSDSLLFLRYRQCQRTAIIATSIAPPTVAAMIIFAVVDNPPGASSLGPEMFSVSRGSSREDIRGGAAAVPLILVMTVLVAVVLPEESVAEVELWVVVEVILPADVEVVVLSVVEAELSVVVRLALSVVGKDVMEEEVLCEDEELEVVVEEIIVLEQDISLLGSNVLTQTCVAGGGPGSLIGSNPRLLLVLVLYTTVIMAVG</sequence>
<gene>
    <name evidence="2" type="ORF">LEL_02556</name>
</gene>
<comment type="caution">
    <text evidence="2">The sequence shown here is derived from an EMBL/GenBank/DDBJ whole genome shotgun (WGS) entry which is preliminary data.</text>
</comment>
<evidence type="ECO:0000256" key="1">
    <source>
        <dbReference type="SAM" id="Phobius"/>
    </source>
</evidence>
<keyword evidence="1" id="KW-0472">Membrane</keyword>
<feature type="transmembrane region" description="Helical" evidence="1">
    <location>
        <begin position="64"/>
        <end position="85"/>
    </location>
</feature>
<feature type="transmembrane region" description="Helical" evidence="1">
    <location>
        <begin position="20"/>
        <end position="39"/>
    </location>
</feature>
<dbReference type="AlphaFoldDB" id="A0A168IC96"/>
<dbReference type="EMBL" id="AZHF01000002">
    <property type="protein sequence ID" value="OAA79070.1"/>
    <property type="molecule type" value="Genomic_DNA"/>
</dbReference>
<proteinExistence type="predicted"/>
<keyword evidence="1" id="KW-1133">Transmembrane helix</keyword>
<organism evidence="2 3">
    <name type="scientific">Akanthomyces lecanii RCEF 1005</name>
    <dbReference type="NCBI Taxonomy" id="1081108"/>
    <lineage>
        <taxon>Eukaryota</taxon>
        <taxon>Fungi</taxon>
        <taxon>Dikarya</taxon>
        <taxon>Ascomycota</taxon>
        <taxon>Pezizomycotina</taxon>
        <taxon>Sordariomycetes</taxon>
        <taxon>Hypocreomycetidae</taxon>
        <taxon>Hypocreales</taxon>
        <taxon>Cordycipitaceae</taxon>
        <taxon>Akanthomyces</taxon>
        <taxon>Cordyceps confragosa</taxon>
    </lineage>
</organism>
<dbReference type="Proteomes" id="UP000076881">
    <property type="component" value="Unassembled WGS sequence"/>
</dbReference>
<evidence type="ECO:0000313" key="2">
    <source>
        <dbReference type="EMBL" id="OAA79070.1"/>
    </source>
</evidence>
<evidence type="ECO:0000313" key="3">
    <source>
        <dbReference type="Proteomes" id="UP000076881"/>
    </source>
</evidence>
<accession>A0A168IC96</accession>
<protein>
    <submittedName>
        <fullName evidence="2">Uncharacterized protein</fullName>
    </submittedName>
</protein>
<keyword evidence="1" id="KW-0812">Transmembrane</keyword>
<keyword evidence="3" id="KW-1185">Reference proteome</keyword>
<name>A0A168IC96_CORDF</name>
<reference evidence="2 3" key="1">
    <citation type="journal article" date="2016" name="Genome Biol. Evol.">
        <title>Divergent and convergent evolution of fungal pathogenicity.</title>
        <authorList>
            <person name="Shang Y."/>
            <person name="Xiao G."/>
            <person name="Zheng P."/>
            <person name="Cen K."/>
            <person name="Zhan S."/>
            <person name="Wang C."/>
        </authorList>
    </citation>
    <scope>NUCLEOTIDE SEQUENCE [LARGE SCALE GENOMIC DNA]</scope>
    <source>
        <strain evidence="2 3">RCEF 1005</strain>
    </source>
</reference>